<proteinExistence type="predicted"/>
<evidence type="ECO:0000313" key="1">
    <source>
        <dbReference type="EMBL" id="CAG8688187.1"/>
    </source>
</evidence>
<comment type="caution">
    <text evidence="1">The sequence shown here is derived from an EMBL/GenBank/DDBJ whole genome shotgun (WGS) entry which is preliminary data.</text>
</comment>
<protein>
    <submittedName>
        <fullName evidence="1">8905_t:CDS:1</fullName>
    </submittedName>
</protein>
<accession>A0ACA9P1X7</accession>
<reference evidence="1" key="1">
    <citation type="submission" date="2021-06" db="EMBL/GenBank/DDBJ databases">
        <authorList>
            <person name="Kallberg Y."/>
            <person name="Tangrot J."/>
            <person name="Rosling A."/>
        </authorList>
    </citation>
    <scope>NUCLEOTIDE SEQUENCE</scope>
    <source>
        <strain evidence="1">28 12/20/2015</strain>
    </source>
</reference>
<name>A0ACA9P1X7_9GLOM</name>
<dbReference type="EMBL" id="CAJVPW010020206">
    <property type="protein sequence ID" value="CAG8688187.1"/>
    <property type="molecule type" value="Genomic_DNA"/>
</dbReference>
<feature type="non-terminal residue" evidence="1">
    <location>
        <position position="1"/>
    </location>
</feature>
<evidence type="ECO:0000313" key="2">
    <source>
        <dbReference type="Proteomes" id="UP000789366"/>
    </source>
</evidence>
<dbReference type="Proteomes" id="UP000789366">
    <property type="component" value="Unassembled WGS sequence"/>
</dbReference>
<organism evidence="1 2">
    <name type="scientific">Cetraspora pellucida</name>
    <dbReference type="NCBI Taxonomy" id="1433469"/>
    <lineage>
        <taxon>Eukaryota</taxon>
        <taxon>Fungi</taxon>
        <taxon>Fungi incertae sedis</taxon>
        <taxon>Mucoromycota</taxon>
        <taxon>Glomeromycotina</taxon>
        <taxon>Glomeromycetes</taxon>
        <taxon>Diversisporales</taxon>
        <taxon>Gigasporaceae</taxon>
        <taxon>Cetraspora</taxon>
    </lineage>
</organism>
<keyword evidence="2" id="KW-1185">Reference proteome</keyword>
<sequence length="106" mass="12145">ETLILLDNALFLNEDIVFALKDEEAQPIDFDDEEVISNITKKKILIKAPLDTTVLLDPHYKDLDFLYDDSEKQLIIQRLRNEFSELKEQASELSTCPTLSNTESAT</sequence>
<gene>
    <name evidence="1" type="ORF">SPELUC_LOCUS10607</name>
</gene>